<dbReference type="Proteomes" id="UP000660265">
    <property type="component" value="Unassembled WGS sequence"/>
</dbReference>
<accession>A0ABQ2E3E6</accession>
<name>A0ABQ2E3E6_9ACTN</name>
<feature type="region of interest" description="Disordered" evidence="1">
    <location>
        <begin position="1"/>
        <end position="40"/>
    </location>
</feature>
<protein>
    <submittedName>
        <fullName evidence="2">Uncharacterized protein</fullName>
    </submittedName>
</protein>
<organism evidence="2 3">
    <name type="scientific">Streptomyces camponoticapitis</name>
    <dbReference type="NCBI Taxonomy" id="1616125"/>
    <lineage>
        <taxon>Bacteria</taxon>
        <taxon>Bacillati</taxon>
        <taxon>Actinomycetota</taxon>
        <taxon>Actinomycetes</taxon>
        <taxon>Kitasatosporales</taxon>
        <taxon>Streptomycetaceae</taxon>
        <taxon>Streptomyces</taxon>
    </lineage>
</organism>
<keyword evidence="3" id="KW-1185">Reference proteome</keyword>
<dbReference type="EMBL" id="BMMV01000006">
    <property type="protein sequence ID" value="GGJ91746.1"/>
    <property type="molecule type" value="Genomic_DNA"/>
</dbReference>
<comment type="caution">
    <text evidence="2">The sequence shown here is derived from an EMBL/GenBank/DDBJ whole genome shotgun (WGS) entry which is preliminary data.</text>
</comment>
<gene>
    <name evidence="2" type="ORF">GCM10011583_24010</name>
</gene>
<sequence length="126" mass="13835">MHDLCSQPLPPHSGDSVIGGGRETESGSGLRREAPRPRRRFGQAEAALYVGGEKHLPAQLLLQMPGPQRRRFVVHPGDRELLRIQALDRLEGEERRPDRRPGRLLGAASGRLNALTATLPRAARVA</sequence>
<reference evidence="3" key="1">
    <citation type="journal article" date="2019" name="Int. J. Syst. Evol. Microbiol.">
        <title>The Global Catalogue of Microorganisms (GCM) 10K type strain sequencing project: providing services to taxonomists for standard genome sequencing and annotation.</title>
        <authorList>
            <consortium name="The Broad Institute Genomics Platform"/>
            <consortium name="The Broad Institute Genome Sequencing Center for Infectious Disease"/>
            <person name="Wu L."/>
            <person name="Ma J."/>
        </authorList>
    </citation>
    <scope>NUCLEOTIDE SEQUENCE [LARGE SCALE GENOMIC DNA]</scope>
    <source>
        <strain evidence="3">CGMCC 4.7275</strain>
    </source>
</reference>
<proteinExistence type="predicted"/>
<evidence type="ECO:0000256" key="1">
    <source>
        <dbReference type="SAM" id="MobiDB-lite"/>
    </source>
</evidence>
<evidence type="ECO:0000313" key="3">
    <source>
        <dbReference type="Proteomes" id="UP000660265"/>
    </source>
</evidence>
<evidence type="ECO:0000313" key="2">
    <source>
        <dbReference type="EMBL" id="GGJ91746.1"/>
    </source>
</evidence>
<feature type="compositionally biased region" description="Basic and acidic residues" evidence="1">
    <location>
        <begin position="22"/>
        <end position="36"/>
    </location>
</feature>